<dbReference type="RefSeq" id="WP_013179397.1">
    <property type="nucleotide sequence ID" value="NC_014221.1"/>
</dbReference>
<dbReference type="SUPFAM" id="SSF81321">
    <property type="entry name" value="Family A G protein-coupled receptor-like"/>
    <property type="match status" value="1"/>
</dbReference>
<feature type="transmembrane region" description="Helical" evidence="6">
    <location>
        <begin position="259"/>
        <end position="278"/>
    </location>
</feature>
<keyword evidence="3 6" id="KW-0812">Transmembrane</keyword>
<evidence type="ECO:0000313" key="7">
    <source>
        <dbReference type="EMBL" id="ADI16038.1"/>
    </source>
</evidence>
<gene>
    <name evidence="7" type="ordered locus">Trad_2944</name>
</gene>
<evidence type="ECO:0000256" key="3">
    <source>
        <dbReference type="ARBA" id="ARBA00022692"/>
    </source>
</evidence>
<dbReference type="SMART" id="SM01021">
    <property type="entry name" value="Bac_rhodopsin"/>
    <property type="match status" value="1"/>
</dbReference>
<dbReference type="EMBL" id="CP002049">
    <property type="protein sequence ID" value="ADI16038.1"/>
    <property type="molecule type" value="Genomic_DNA"/>
</dbReference>
<dbReference type="InterPro" id="IPR001425">
    <property type="entry name" value="Arc/bac/fun_rhodopsins"/>
</dbReference>
<evidence type="ECO:0000256" key="2">
    <source>
        <dbReference type="ARBA" id="ARBA00008130"/>
    </source>
</evidence>
<reference evidence="8" key="1">
    <citation type="submission" date="2010-05" db="EMBL/GenBank/DDBJ databases">
        <title>The complete genome of Truepera radiovictris DSM 17093.</title>
        <authorList>
            <consortium name="US DOE Joint Genome Institute (JGI-PGF)"/>
            <person name="Lucas S."/>
            <person name="Copeland A."/>
            <person name="Lapidus A."/>
            <person name="Glavina del Rio T."/>
            <person name="Dalin E."/>
            <person name="Tice H."/>
            <person name="Bruce D."/>
            <person name="Goodwin L."/>
            <person name="Pitluck S."/>
            <person name="Kyrpides N."/>
            <person name="Mavromatis K."/>
            <person name="Ovchinnikova G."/>
            <person name="Munk A.C."/>
            <person name="Detter J.C."/>
            <person name="Han C."/>
            <person name="Tapia R."/>
            <person name="Land M."/>
            <person name="Hauser L."/>
            <person name="Markowitz V."/>
            <person name="Cheng J.-F."/>
            <person name="Hugenholtz P."/>
            <person name="Woyke T."/>
            <person name="Wu D."/>
            <person name="Tindall B."/>
            <person name="Pomrenke H.G."/>
            <person name="Brambilla E."/>
            <person name="Klenk H.-P."/>
            <person name="Eisen J.A."/>
        </authorList>
    </citation>
    <scope>NUCLEOTIDE SEQUENCE [LARGE SCALE GENOMIC DNA]</scope>
    <source>
        <strain evidence="8">DSM 17093 / CIP 108686 / LMG 22925 / RQ-24</strain>
    </source>
</reference>
<dbReference type="HOGENOM" id="CLU_054785_3_1_0"/>
<dbReference type="PRINTS" id="PR00251">
    <property type="entry name" value="BACTRLOPSIN"/>
</dbReference>
<evidence type="ECO:0000256" key="4">
    <source>
        <dbReference type="ARBA" id="ARBA00022989"/>
    </source>
</evidence>
<evidence type="ECO:0000256" key="5">
    <source>
        <dbReference type="ARBA" id="ARBA00023136"/>
    </source>
</evidence>
<comment type="subcellular location">
    <subcellularLocation>
        <location evidence="1">Membrane</location>
        <topology evidence="1">Multi-pass membrane protein</topology>
    </subcellularLocation>
</comment>
<reference evidence="7 8" key="2">
    <citation type="journal article" date="2011" name="Stand. Genomic Sci.">
        <title>Complete genome sequence of Truepera radiovictrix type strain (RQ-24).</title>
        <authorList>
            <person name="Ivanova N."/>
            <person name="Rohde C."/>
            <person name="Munk C."/>
            <person name="Nolan M."/>
            <person name="Lucas S."/>
            <person name="Del Rio T.G."/>
            <person name="Tice H."/>
            <person name="Deshpande S."/>
            <person name="Cheng J.F."/>
            <person name="Tapia R."/>
            <person name="Han C."/>
            <person name="Goodwin L."/>
            <person name="Pitluck S."/>
            <person name="Liolios K."/>
            <person name="Mavromatis K."/>
            <person name="Mikhailova N."/>
            <person name="Pati A."/>
            <person name="Chen A."/>
            <person name="Palaniappan K."/>
            <person name="Land M."/>
            <person name="Hauser L."/>
            <person name="Chang Y.J."/>
            <person name="Jeffries C.D."/>
            <person name="Brambilla E."/>
            <person name="Rohde M."/>
            <person name="Goker M."/>
            <person name="Tindall B.J."/>
            <person name="Woyke T."/>
            <person name="Bristow J."/>
            <person name="Eisen J.A."/>
            <person name="Markowitz V."/>
            <person name="Hugenholtz P."/>
            <person name="Kyrpides N.C."/>
            <person name="Klenk H.P."/>
            <person name="Lapidus A."/>
        </authorList>
    </citation>
    <scope>NUCLEOTIDE SEQUENCE [LARGE SCALE GENOMIC DNA]</scope>
    <source>
        <strain evidence="8">DSM 17093 / CIP 108686 / LMG 22925 / RQ-24</strain>
    </source>
</reference>
<dbReference type="Proteomes" id="UP000000379">
    <property type="component" value="Chromosome"/>
</dbReference>
<evidence type="ECO:0000313" key="8">
    <source>
        <dbReference type="Proteomes" id="UP000000379"/>
    </source>
</evidence>
<dbReference type="Gene3D" id="1.20.1070.10">
    <property type="entry name" value="Rhodopsin 7-helix transmembrane proteins"/>
    <property type="match status" value="1"/>
</dbReference>
<protein>
    <submittedName>
        <fullName evidence="7">Rhodopsin</fullName>
    </submittedName>
</protein>
<dbReference type="eggNOG" id="COG5524">
    <property type="taxonomic scope" value="Bacteria"/>
</dbReference>
<feature type="transmembrane region" description="Helical" evidence="6">
    <location>
        <begin position="153"/>
        <end position="170"/>
    </location>
</feature>
<dbReference type="GO" id="GO:0016020">
    <property type="term" value="C:membrane"/>
    <property type="evidence" value="ECO:0007669"/>
    <property type="project" value="UniProtKB-SubCell"/>
</dbReference>
<dbReference type="AlphaFoldDB" id="D7CW88"/>
<feature type="transmembrane region" description="Helical" evidence="6">
    <location>
        <begin position="63"/>
        <end position="83"/>
    </location>
</feature>
<dbReference type="Pfam" id="PF01036">
    <property type="entry name" value="Bac_rhodopsin"/>
    <property type="match status" value="1"/>
</dbReference>
<keyword evidence="5 6" id="KW-0472">Membrane</keyword>
<dbReference type="OrthoDB" id="30586at2"/>
<evidence type="ECO:0000256" key="6">
    <source>
        <dbReference type="SAM" id="Phobius"/>
    </source>
</evidence>
<keyword evidence="8" id="KW-1185">Reference proteome</keyword>
<sequence>MQPSPHRLGNATFENYVGLESGYTEMAYQMSAHVLTVGYAIMLAALIYFILTIRQVRPRYRMSSILSVVVMVSAFLLLLIQQLNWTSALQFDPATARYRLAPEGVEGIVTAGDLFNNGYRYLNWLIDVPMLLFQILFVVTLSRSSFASVRNQFWFSGVAMIITGYVGQFYEVTRPGLFFLWGSISTVFFIHILIVMRRVIKEGVENAPDSAKGMLGAIWPLFLISWMLYPGAYLMPYLYSFSLEPALSESAVVARHLTYTVADVTSKVIYGVLLAAAATRMSKAEGYDWEVQTA</sequence>
<feature type="transmembrane region" description="Helical" evidence="6">
    <location>
        <begin position="217"/>
        <end position="239"/>
    </location>
</feature>
<feature type="transmembrane region" description="Helical" evidence="6">
    <location>
        <begin position="30"/>
        <end position="51"/>
    </location>
</feature>
<keyword evidence="4 6" id="KW-1133">Transmembrane helix</keyword>
<dbReference type="KEGG" id="tra:Trad_2944"/>
<evidence type="ECO:0000256" key="1">
    <source>
        <dbReference type="ARBA" id="ARBA00004141"/>
    </source>
</evidence>
<organism evidence="7 8">
    <name type="scientific">Truepera radiovictrix (strain DSM 17093 / CIP 108686 / LMG 22925 / RQ-24)</name>
    <dbReference type="NCBI Taxonomy" id="649638"/>
    <lineage>
        <taxon>Bacteria</taxon>
        <taxon>Thermotogati</taxon>
        <taxon>Deinococcota</taxon>
        <taxon>Deinococci</taxon>
        <taxon>Trueperales</taxon>
        <taxon>Trueperaceae</taxon>
        <taxon>Truepera</taxon>
    </lineage>
</organism>
<proteinExistence type="inferred from homology"/>
<dbReference type="STRING" id="649638.Trad_2944"/>
<accession>D7CW88</accession>
<name>D7CW88_TRURR</name>
<feature type="transmembrane region" description="Helical" evidence="6">
    <location>
        <begin position="176"/>
        <end position="196"/>
    </location>
</feature>
<comment type="similarity">
    <text evidence="2">Belongs to the archaeal/bacterial/fungal opsin family.</text>
</comment>
<feature type="transmembrane region" description="Helical" evidence="6">
    <location>
        <begin position="121"/>
        <end position="141"/>
    </location>
</feature>